<dbReference type="InterPro" id="IPR050275">
    <property type="entry name" value="PGM_Phosphatase"/>
</dbReference>
<protein>
    <submittedName>
        <fullName evidence="1">Phosphoglycerate mutase</fullName>
    </submittedName>
</protein>
<dbReference type="RefSeq" id="WP_338247462.1">
    <property type="nucleotide sequence ID" value="NZ_BSRI01000001.1"/>
</dbReference>
<accession>A0ABQ6FI17</accession>
<reference evidence="1 2" key="1">
    <citation type="submission" date="2023-02" db="EMBL/GenBank/DDBJ databases">
        <title>Dictyobacter halimunensis sp. nov., a new member of the class Ktedonobacteria from forest soil in a geothermal area.</title>
        <authorList>
            <person name="Rachmania M.K."/>
            <person name="Ningsih F."/>
            <person name="Sakai Y."/>
            <person name="Yabe S."/>
            <person name="Yokota A."/>
            <person name="Sjamsuridzal W."/>
        </authorList>
    </citation>
    <scope>NUCLEOTIDE SEQUENCE [LARGE SCALE GENOMIC DNA]</scope>
    <source>
        <strain evidence="1 2">S3.2.2.5</strain>
    </source>
</reference>
<dbReference type="Proteomes" id="UP001344906">
    <property type="component" value="Unassembled WGS sequence"/>
</dbReference>
<comment type="caution">
    <text evidence="1">The sequence shown here is derived from an EMBL/GenBank/DDBJ whole genome shotgun (WGS) entry which is preliminary data.</text>
</comment>
<evidence type="ECO:0000313" key="1">
    <source>
        <dbReference type="EMBL" id="GLV53754.1"/>
    </source>
</evidence>
<proteinExistence type="predicted"/>
<dbReference type="SMART" id="SM00855">
    <property type="entry name" value="PGAM"/>
    <property type="match status" value="1"/>
</dbReference>
<organism evidence="1 2">
    <name type="scientific">Dictyobacter halimunensis</name>
    <dbReference type="NCBI Taxonomy" id="3026934"/>
    <lineage>
        <taxon>Bacteria</taxon>
        <taxon>Bacillati</taxon>
        <taxon>Chloroflexota</taxon>
        <taxon>Ktedonobacteria</taxon>
        <taxon>Ktedonobacterales</taxon>
        <taxon>Dictyobacteraceae</taxon>
        <taxon>Dictyobacter</taxon>
    </lineage>
</organism>
<gene>
    <name evidence="1" type="ORF">KDH_06050</name>
</gene>
<dbReference type="InterPro" id="IPR029033">
    <property type="entry name" value="His_PPase_superfam"/>
</dbReference>
<dbReference type="Pfam" id="PF00300">
    <property type="entry name" value="His_Phos_1"/>
    <property type="match status" value="1"/>
</dbReference>
<dbReference type="CDD" id="cd07067">
    <property type="entry name" value="HP_PGM_like"/>
    <property type="match status" value="1"/>
</dbReference>
<dbReference type="EMBL" id="BSRI01000001">
    <property type="protein sequence ID" value="GLV53754.1"/>
    <property type="molecule type" value="Genomic_DNA"/>
</dbReference>
<dbReference type="PANTHER" id="PTHR48100">
    <property type="entry name" value="BROAD-SPECIFICITY PHOSPHATASE YOR283W-RELATED"/>
    <property type="match status" value="1"/>
</dbReference>
<name>A0ABQ6FI17_9CHLR</name>
<dbReference type="PANTHER" id="PTHR48100:SF59">
    <property type="entry name" value="ADENOSYLCOBALAMIN_ALPHA-RIBAZOLE PHOSPHATASE"/>
    <property type="match status" value="1"/>
</dbReference>
<keyword evidence="2" id="KW-1185">Reference proteome</keyword>
<sequence length="250" mass="28057">MFIYVLLLIGESMTTNLYLIRHGEALSAIQGTIGNSDLSPLGIVQAEHLRDRLAATHEIKADVFICSTLHRARQTAQIIAPALDAPLLVDEEIEEMRAGGTDGMPAEEYQRIYGPIDFRKAPLKQPAPGGESWGEFQLRAATALERIVHTYEDKTIVLVCHGGIIDGSFIYFFRLSSLAVPQAGFRTRNTSITHWQKRGPDRRWRLIRYNDALHLHDIGTSTRIPWDQLRALPASDAERPTDPVPTEEHQ</sequence>
<dbReference type="InterPro" id="IPR013078">
    <property type="entry name" value="His_Pase_superF_clade-1"/>
</dbReference>
<dbReference type="Gene3D" id="3.40.50.1240">
    <property type="entry name" value="Phosphoglycerate mutase-like"/>
    <property type="match status" value="1"/>
</dbReference>
<evidence type="ECO:0000313" key="2">
    <source>
        <dbReference type="Proteomes" id="UP001344906"/>
    </source>
</evidence>
<dbReference type="SUPFAM" id="SSF53254">
    <property type="entry name" value="Phosphoglycerate mutase-like"/>
    <property type="match status" value="1"/>
</dbReference>